<dbReference type="OrthoDB" id="308440at2759"/>
<dbReference type="PANTHER" id="PTHR47040:SF1">
    <property type="entry name" value="MITOCHONDRIAL ATP-INDEPENDENT INNER MEMBRANE PROTEASE SUBUNIT 2"/>
    <property type="match status" value="1"/>
</dbReference>
<name>A0A9D5H5D0_9LILI</name>
<dbReference type="EMBL" id="JAGGNH010000009">
    <property type="protein sequence ID" value="KAJ0963737.1"/>
    <property type="molecule type" value="Genomic_DNA"/>
</dbReference>
<organism evidence="1 2">
    <name type="scientific">Dioscorea zingiberensis</name>
    <dbReference type="NCBI Taxonomy" id="325984"/>
    <lineage>
        <taxon>Eukaryota</taxon>
        <taxon>Viridiplantae</taxon>
        <taxon>Streptophyta</taxon>
        <taxon>Embryophyta</taxon>
        <taxon>Tracheophyta</taxon>
        <taxon>Spermatophyta</taxon>
        <taxon>Magnoliopsida</taxon>
        <taxon>Liliopsida</taxon>
        <taxon>Dioscoreales</taxon>
        <taxon>Dioscoreaceae</taxon>
        <taxon>Dioscorea</taxon>
    </lineage>
</organism>
<dbReference type="Proteomes" id="UP001085076">
    <property type="component" value="Miscellaneous, Linkage group lg09"/>
</dbReference>
<evidence type="ECO:0000313" key="1">
    <source>
        <dbReference type="EMBL" id="KAJ0963737.1"/>
    </source>
</evidence>
<keyword evidence="2" id="KW-1185">Reference proteome</keyword>
<proteinExistence type="predicted"/>
<gene>
    <name evidence="1" type="ORF">J5N97_028859</name>
</gene>
<dbReference type="AlphaFoldDB" id="A0A9D5H5D0"/>
<sequence>MLTLPLGRHALFPLQLALPELRPSESIAGDRRTPYGTLICHPINSEKFQHAHSCQWQVFVGDVVMLKDPENPDDYLVRRFAAIEGYEMASRDEKHEPFVLEKDQCS</sequence>
<dbReference type="PANTHER" id="PTHR47040">
    <property type="entry name" value="OSJNBA0068L06.9 PROTEIN"/>
    <property type="match status" value="1"/>
</dbReference>
<reference evidence="1" key="2">
    <citation type="journal article" date="2022" name="Hortic Res">
        <title>The genome of Dioscorea zingiberensis sheds light on the biosynthesis, origin and evolution of the medicinally important diosgenin saponins.</title>
        <authorList>
            <person name="Li Y."/>
            <person name="Tan C."/>
            <person name="Li Z."/>
            <person name="Guo J."/>
            <person name="Li S."/>
            <person name="Chen X."/>
            <person name="Wang C."/>
            <person name="Dai X."/>
            <person name="Yang H."/>
            <person name="Song W."/>
            <person name="Hou L."/>
            <person name="Xu J."/>
            <person name="Tong Z."/>
            <person name="Xu A."/>
            <person name="Yuan X."/>
            <person name="Wang W."/>
            <person name="Yang Q."/>
            <person name="Chen L."/>
            <person name="Sun Z."/>
            <person name="Wang K."/>
            <person name="Pan B."/>
            <person name="Chen J."/>
            <person name="Bao Y."/>
            <person name="Liu F."/>
            <person name="Qi X."/>
            <person name="Gang D.R."/>
            <person name="Wen J."/>
            <person name="Li J."/>
        </authorList>
    </citation>
    <scope>NUCLEOTIDE SEQUENCE</scope>
    <source>
        <strain evidence="1">Dzin_1.0</strain>
    </source>
</reference>
<reference evidence="1" key="1">
    <citation type="submission" date="2021-03" db="EMBL/GenBank/DDBJ databases">
        <authorList>
            <person name="Li Z."/>
            <person name="Yang C."/>
        </authorList>
    </citation>
    <scope>NUCLEOTIDE SEQUENCE</scope>
    <source>
        <strain evidence="1">Dzin_1.0</strain>
        <tissue evidence="1">Leaf</tissue>
    </source>
</reference>
<evidence type="ECO:0000313" key="2">
    <source>
        <dbReference type="Proteomes" id="UP001085076"/>
    </source>
</evidence>
<protein>
    <submittedName>
        <fullName evidence="1">Uncharacterized protein</fullName>
    </submittedName>
</protein>
<comment type="caution">
    <text evidence="1">The sequence shown here is derived from an EMBL/GenBank/DDBJ whole genome shotgun (WGS) entry which is preliminary data.</text>
</comment>
<accession>A0A9D5H5D0</accession>
<dbReference type="InterPro" id="IPR053307">
    <property type="entry name" value="Mitochondrial_IM_protease"/>
</dbReference>